<organism evidence="1 2">
    <name type="scientific">Pristionchus pacificus</name>
    <name type="common">Parasitic nematode worm</name>
    <dbReference type="NCBI Taxonomy" id="54126"/>
    <lineage>
        <taxon>Eukaryota</taxon>
        <taxon>Metazoa</taxon>
        <taxon>Ecdysozoa</taxon>
        <taxon>Nematoda</taxon>
        <taxon>Chromadorea</taxon>
        <taxon>Rhabditida</taxon>
        <taxon>Rhabditina</taxon>
        <taxon>Diplogasteromorpha</taxon>
        <taxon>Diplogasteroidea</taxon>
        <taxon>Neodiplogasteridae</taxon>
        <taxon>Pristionchus</taxon>
    </lineage>
</organism>
<accession>A0A8R1YYW3</accession>
<dbReference type="PANTHER" id="PTHR13585:SF19">
    <property type="entry name" value="ZINC FINGER CCCH DOMAIN-CONTAINING PROTEIN 13"/>
    <property type="match status" value="1"/>
</dbReference>
<protein>
    <submittedName>
        <fullName evidence="1">Uncharacterized protein</fullName>
    </submittedName>
</protein>
<reference evidence="2" key="1">
    <citation type="journal article" date="2008" name="Nat. Genet.">
        <title>The Pristionchus pacificus genome provides a unique perspective on nematode lifestyle and parasitism.</title>
        <authorList>
            <person name="Dieterich C."/>
            <person name="Clifton S.W."/>
            <person name="Schuster L.N."/>
            <person name="Chinwalla A."/>
            <person name="Delehaunty K."/>
            <person name="Dinkelacker I."/>
            <person name="Fulton L."/>
            <person name="Fulton R."/>
            <person name="Godfrey J."/>
            <person name="Minx P."/>
            <person name="Mitreva M."/>
            <person name="Roeseler W."/>
            <person name="Tian H."/>
            <person name="Witte H."/>
            <person name="Yang S.P."/>
            <person name="Wilson R.K."/>
            <person name="Sommer R.J."/>
        </authorList>
    </citation>
    <scope>NUCLEOTIDE SEQUENCE [LARGE SCALE GENOMIC DNA]</scope>
    <source>
        <strain evidence="2">PS312</strain>
    </source>
</reference>
<dbReference type="PANTHER" id="PTHR13585">
    <property type="entry name" value="CHASCON, ISOFORM D-RELATED"/>
    <property type="match status" value="1"/>
</dbReference>
<name>A0A2A6CBN4_PRIPA</name>
<reference evidence="1" key="2">
    <citation type="submission" date="2022-06" db="UniProtKB">
        <authorList>
            <consortium name="EnsemblMetazoa"/>
        </authorList>
    </citation>
    <scope>IDENTIFICATION</scope>
    <source>
        <strain evidence="1">PS312</strain>
    </source>
</reference>
<keyword evidence="2" id="KW-1185">Reference proteome</keyword>
<dbReference type="Proteomes" id="UP000005239">
    <property type="component" value="Unassembled WGS sequence"/>
</dbReference>
<gene>
    <name evidence="1" type="primary">WBGene00277137</name>
</gene>
<accession>A0A2A6CBN4</accession>
<dbReference type="EnsemblMetazoa" id="PPA38768.1">
    <property type="protein sequence ID" value="PPA38768.1"/>
    <property type="gene ID" value="WBGene00277137"/>
</dbReference>
<evidence type="ECO:0000313" key="1">
    <source>
        <dbReference type="EnsemblMetazoa" id="PPA38768.1"/>
    </source>
</evidence>
<sequence length="1917" mass="226114">MGGGGSKNNGAVERERYAASLKQKETELAAQEKLNDQEREARYKLDEAAQEKAALEIRAHVEKLKLQQEKMDILKESSEMQLRMMAENNAILRETERDAENQRREMEKNAHDSETRIREENDRKREIERAEAKDREEAKQNEATEAINEANKRVLDMKDKIHAEVTQLIADHHKNTDSIVKENLKNMEAKDAANAEKMEKLSTTYQTQMKETQEMAQKREDALNLERKALDEKYRKDMESASNQSKQEREKMTADYHRMIEEKDRELSRNYQEKEAKMDELNKNHLIDLKRAHDDYNKLQESSKAEMERLHREKEENLKEFAVRESETAQKMLEMNEKHHMEKLALINQTTYLLAVQSKLQIEAVRNVNCDKELAPVRILKDELNENALESCNLWADLEYPIENAEEVKELIYTKSRSILKNITDLLRTVDKCRSLRDQKKEWKKELLTLEREYAGPYAIEVRRTFRGEQEPSTEKLSELEEQCIKLKEAILSLPDMEVESMDSLMDKNAQGTISFTDKIGSVKAISQATKEKTEEDQENNGGMLVIEESLKLILCRNLKSSSKKNESDVDFYARINRESDQRKIERQKIKMEEQRIKEKEMANRREIQQFEEAHRRRLEEIEELHRRKAAEDQIRRSREELEQQIRMQRVDYSKKQEEQRLKIQREREEKEYEAHRRMIEEEKYTEARRELEREIERQSQSEHLYRIKQLEFNQQMASAALTSSITAAAAEESAATERMIREMTSETEAQRLMKLRTAELEDEIKRATIQEKLETNLFIQGVDHWMQATSLELEKIKQRQLEERRRREMEREEERLRYEEEWRMKNDKEATELREKSRLRQKEEETNKFKVEMDYLKEAHAARVHELLREEKLKMEEINRRKRQKEEERKMNWNRIRDAFAALMRARYAGMMNNEMENKWDDRFNELRRFHDPVKEAFLDLQCIPLRRTDVALSLIQFEVHIDALRMSLSTLEEIMAPEHLQVESWKEEWNDAHFLIDYGRSLEQILSSIIRVRREIEMVIDGIEATREKVEELDQIFGLYYLENSMRELANAVDSIPTVYDLKQKYGNDSSETLKEIMASEALDAETLESLKVEVRTLWQRVDRMRTEERFNASSARFERERIERECASEQRRKDRQMEAAEWEHRTEMNNMLHENSVMKEKLHEELQRSSDQMIKQEEVHCQRLRDTLEKSASEQKILLERILEMEKIISEFSQNKSQKESVLYQKITRILIETMTNYEIEKEYSNIRVQQNELIGAFCKLEATSSQDDGKDHSVDDASKQFYSVFCNLIKSLCGSKSISPAERSEVNRALLDIEHAFLILNTTSSHNEATNDNLRRSSFDLLRYFISRMPIVKTNHVEEHVKRSIDELSTLMSGNGAERHYLDNSRNYRLLIIDNRGPWNLETLRMGLEAERNEREEFIQRAAQLTKLAKRESLDRIQEIHRSSEKLRWERGEAEMKLSLKENDHRQAIELLKRKSIEDRESYENELAILNEGHNDAVRKIHEEKEMRMMDSQRSIIMQFVGNLIDGVTKSASIEASRIATESADKSEQRSHETNLAIMNATKEQIKQAQENLRETTKSFKETIDSMQAAALQTDEAQRRQMDELIKEQNEKDKAMINISVEERDAMRKGFDEERKEKKEEMRRIHEENVAQINEARREHQAKLDEMQTEVKALNEKNIDTIRECSQLMLEQAENQRIELNQVNEARLEDQKKNTEKIEELHRKQNELTCGYATAMINMTIIQANAKENATIVELSNSLRDSLSDTRTLHHNAVEMAQIALNDYTNFLPASIQFGNLSQRVDQVDTRKAEYVKALNRTNTTNNQFIAKQMAAIFHLEQALNEYRSAVGSLRSKMISSMPSITQNDIDKLNALQVNMTRKMGELPLIDTNDVYKEIASNAQQALSGSTVLSLEQ</sequence>
<proteinExistence type="predicted"/>
<evidence type="ECO:0000313" key="2">
    <source>
        <dbReference type="Proteomes" id="UP000005239"/>
    </source>
</evidence>
<dbReference type="InterPro" id="IPR052824">
    <property type="entry name" value="m6A_RNA_Methylation_Regulator"/>
</dbReference>